<dbReference type="PANTHER" id="PTHR47573:SF1">
    <property type="entry name" value="PROTEIN AF-9 HOMOLOG"/>
    <property type="match status" value="1"/>
</dbReference>
<evidence type="ECO:0000259" key="6">
    <source>
        <dbReference type="PROSITE" id="PS51037"/>
    </source>
</evidence>
<keyword evidence="9" id="KW-1185">Reference proteome</keyword>
<evidence type="ECO:0000256" key="2">
    <source>
        <dbReference type="ARBA" id="ARBA00023163"/>
    </source>
</evidence>
<evidence type="ECO:0000256" key="1">
    <source>
        <dbReference type="ARBA" id="ARBA00023015"/>
    </source>
</evidence>
<dbReference type="OrthoDB" id="16041at2759"/>
<sequence length="238" mass="26962">MLPIRRIKDVEISVPIAYGTIAYWLGKKADEYRSHKWTVYVRSISNEDLGSVIKRVIFTLHPSFSNPTRLVESAPFELTEVGWGEFEIGITVVFHGDAAEKPIELYHHLKLYPDDDAGPPSMKKPVVVETYDEIVFSEPSEAFVQRVRNHPSVIINGSLNELPAAPLADTSAEKKRGDTKDHPQVQWFLKHSDLDELSRLKSARQQVQSQVMKLKRDLNLLETEASQLKASAAHHLKN</sequence>
<dbReference type="GO" id="GO:0005634">
    <property type="term" value="C:nucleus"/>
    <property type="evidence" value="ECO:0007669"/>
    <property type="project" value="UniProtKB-SubCell"/>
</dbReference>
<gene>
    <name evidence="7" type="ORF">GOP47_0013434</name>
    <name evidence="8" type="ORF">GOP47_0014070</name>
</gene>
<name>A0A9D4UQ86_ADICA</name>
<dbReference type="PROSITE" id="PS51037">
    <property type="entry name" value="YEATS"/>
    <property type="match status" value="1"/>
</dbReference>
<evidence type="ECO:0000313" key="8">
    <source>
        <dbReference type="EMBL" id="KAI5071819.1"/>
    </source>
</evidence>
<dbReference type="Pfam" id="PF03366">
    <property type="entry name" value="YEATS"/>
    <property type="match status" value="1"/>
</dbReference>
<protein>
    <recommendedName>
        <fullName evidence="6">YEATS domain-containing protein</fullName>
    </recommendedName>
</protein>
<evidence type="ECO:0000256" key="5">
    <source>
        <dbReference type="SAM" id="Coils"/>
    </source>
</evidence>
<dbReference type="InterPro" id="IPR055129">
    <property type="entry name" value="YEATS_dom"/>
</dbReference>
<dbReference type="Proteomes" id="UP000886520">
    <property type="component" value="Chromosome 13"/>
</dbReference>
<evidence type="ECO:0000256" key="4">
    <source>
        <dbReference type="PROSITE-ProRule" id="PRU00376"/>
    </source>
</evidence>
<comment type="subcellular location">
    <subcellularLocation>
        <location evidence="4">Nucleus</location>
    </subcellularLocation>
</comment>
<dbReference type="EMBL" id="JABFUD020000013">
    <property type="protein sequence ID" value="KAI5071819.1"/>
    <property type="molecule type" value="Genomic_DNA"/>
</dbReference>
<evidence type="ECO:0000256" key="3">
    <source>
        <dbReference type="ARBA" id="ARBA00023242"/>
    </source>
</evidence>
<keyword evidence="3 4" id="KW-0539">Nucleus</keyword>
<accession>A0A9D4UQ86</accession>
<proteinExistence type="predicted"/>
<dbReference type="PANTHER" id="PTHR47573">
    <property type="entry name" value="PROTEIN AF-9 HOMOLOG"/>
    <property type="match status" value="1"/>
</dbReference>
<dbReference type="InterPro" id="IPR005033">
    <property type="entry name" value="YEATS"/>
</dbReference>
<dbReference type="EMBL" id="JABFUD020000013">
    <property type="protein sequence ID" value="KAI5071183.1"/>
    <property type="molecule type" value="Genomic_DNA"/>
</dbReference>
<dbReference type="GO" id="GO:0006355">
    <property type="term" value="P:regulation of DNA-templated transcription"/>
    <property type="evidence" value="ECO:0007669"/>
    <property type="project" value="InterPro"/>
</dbReference>
<comment type="caution">
    <text evidence="8">The sequence shown here is derived from an EMBL/GenBank/DDBJ whole genome shotgun (WGS) entry which is preliminary data.</text>
</comment>
<dbReference type="AlphaFoldDB" id="A0A9D4UQ86"/>
<reference evidence="8" key="1">
    <citation type="submission" date="2021-01" db="EMBL/GenBank/DDBJ databases">
        <title>Adiantum capillus-veneris genome.</title>
        <authorList>
            <person name="Fang Y."/>
            <person name="Liao Q."/>
        </authorList>
    </citation>
    <scope>NUCLEOTIDE SEQUENCE</scope>
    <source>
        <strain evidence="8">H3</strain>
        <tissue evidence="8">Leaf</tissue>
    </source>
</reference>
<keyword evidence="5" id="KW-0175">Coiled coil</keyword>
<feature type="domain" description="YEATS" evidence="6">
    <location>
        <begin position="6"/>
        <end position="150"/>
    </location>
</feature>
<keyword evidence="1" id="KW-0805">Transcription regulation</keyword>
<keyword evidence="2" id="KW-0804">Transcription</keyword>
<dbReference type="Gene3D" id="2.60.40.1970">
    <property type="entry name" value="YEATS domain"/>
    <property type="match status" value="1"/>
</dbReference>
<evidence type="ECO:0000313" key="7">
    <source>
        <dbReference type="EMBL" id="KAI5071183.1"/>
    </source>
</evidence>
<evidence type="ECO:0000313" key="9">
    <source>
        <dbReference type="Proteomes" id="UP000886520"/>
    </source>
</evidence>
<dbReference type="InterPro" id="IPR038704">
    <property type="entry name" value="YEAST_sf"/>
</dbReference>
<feature type="coiled-coil region" evidence="5">
    <location>
        <begin position="197"/>
        <end position="231"/>
    </location>
</feature>
<organism evidence="8 9">
    <name type="scientific">Adiantum capillus-veneris</name>
    <name type="common">Maidenhair fern</name>
    <dbReference type="NCBI Taxonomy" id="13818"/>
    <lineage>
        <taxon>Eukaryota</taxon>
        <taxon>Viridiplantae</taxon>
        <taxon>Streptophyta</taxon>
        <taxon>Embryophyta</taxon>
        <taxon>Tracheophyta</taxon>
        <taxon>Polypodiopsida</taxon>
        <taxon>Polypodiidae</taxon>
        <taxon>Polypodiales</taxon>
        <taxon>Pteridineae</taxon>
        <taxon>Pteridaceae</taxon>
        <taxon>Vittarioideae</taxon>
        <taxon>Adiantum</taxon>
    </lineage>
</organism>
<dbReference type="CDD" id="cd16910">
    <property type="entry name" value="YEATS_TFIID14_like"/>
    <property type="match status" value="1"/>
</dbReference>